<keyword evidence="2" id="KW-0539">Nucleus</keyword>
<proteinExistence type="inferred from homology"/>
<keyword evidence="2" id="KW-0460">Magnesium</keyword>
<dbReference type="GO" id="GO:0000727">
    <property type="term" value="P:double-strand break repair via break-induced replication"/>
    <property type="evidence" value="ECO:0007669"/>
    <property type="project" value="UniProtKB-UniRule"/>
</dbReference>
<comment type="subunit">
    <text evidence="2">Interacts with EME1.</text>
</comment>
<comment type="subcellular location">
    <subcellularLocation>
        <location evidence="2">Nucleus</location>
    </subcellularLocation>
</comment>
<reference evidence="5" key="1">
    <citation type="journal article" date="2015" name="PLoS ONE">
        <title>Comprehensive Evaluation of Toxoplasma gondii VEG and Neospora caninum LIV Genomes with Tachyzoite Stage Transcriptome and Proteome Defines Novel Transcript Features.</title>
        <authorList>
            <person name="Ramaprasad A."/>
            <person name="Mourier T."/>
            <person name="Naeem R."/>
            <person name="Malas T.B."/>
            <person name="Moussa E."/>
            <person name="Panigrahi A."/>
            <person name="Vermont S.J."/>
            <person name="Otto T.D."/>
            <person name="Wastling J."/>
            <person name="Pain A."/>
        </authorList>
    </citation>
    <scope>NUCLEOTIDE SEQUENCE</scope>
    <source>
        <strain evidence="5">Liverpool</strain>
    </source>
</reference>
<comment type="similarity">
    <text evidence="2">Belongs to the XPF family.</text>
</comment>
<feature type="region of interest" description="Disordered" evidence="3">
    <location>
        <begin position="109"/>
        <end position="138"/>
    </location>
</feature>
<dbReference type="GO" id="GO:0048257">
    <property type="term" value="F:3'-flap endonuclease activity"/>
    <property type="evidence" value="ECO:0007669"/>
    <property type="project" value="TreeGrafter"/>
</dbReference>
<feature type="region of interest" description="Disordered" evidence="3">
    <location>
        <begin position="843"/>
        <end position="894"/>
    </location>
</feature>
<dbReference type="GO" id="GO:0000712">
    <property type="term" value="P:resolution of meiotic recombination intermediates"/>
    <property type="evidence" value="ECO:0007669"/>
    <property type="project" value="TreeGrafter"/>
</dbReference>
<evidence type="ECO:0000256" key="3">
    <source>
        <dbReference type="SAM" id="MobiDB-lite"/>
    </source>
</evidence>
<keyword evidence="2" id="KW-0540">Nuclease</keyword>
<dbReference type="SMART" id="SM00891">
    <property type="entry name" value="ERCC4"/>
    <property type="match status" value="1"/>
</dbReference>
<evidence type="ECO:0000313" key="5">
    <source>
        <dbReference type="EMBL" id="CEL66781.1"/>
    </source>
</evidence>
<gene>
    <name evidence="5" type="ORF">BN1204_025880</name>
</gene>
<dbReference type="EC" id="3.1.22.-" evidence="2"/>
<dbReference type="Pfam" id="PF02732">
    <property type="entry name" value="ERCC4"/>
    <property type="match status" value="1"/>
</dbReference>
<keyword evidence="1 2" id="KW-0378">Hydrolase</keyword>
<organism evidence="5">
    <name type="scientific">Neospora caninum (strain Liverpool)</name>
    <dbReference type="NCBI Taxonomy" id="572307"/>
    <lineage>
        <taxon>Eukaryota</taxon>
        <taxon>Sar</taxon>
        <taxon>Alveolata</taxon>
        <taxon>Apicomplexa</taxon>
        <taxon>Conoidasida</taxon>
        <taxon>Coccidia</taxon>
        <taxon>Eucoccidiorida</taxon>
        <taxon>Eimeriorina</taxon>
        <taxon>Sarcocystidae</taxon>
        <taxon>Neospora</taxon>
    </lineage>
</organism>
<keyword evidence="2" id="KW-0234">DNA repair</keyword>
<accession>A0A0F7UCK7</accession>
<dbReference type="InterPro" id="IPR033309">
    <property type="entry name" value="Mus81"/>
</dbReference>
<dbReference type="PANTHER" id="PTHR13451">
    <property type="entry name" value="CLASS II CROSSOVER JUNCTION ENDONUCLEASE MUS81"/>
    <property type="match status" value="1"/>
</dbReference>
<comment type="cofactor">
    <cofactor evidence="2">
        <name>Mg(2+)</name>
        <dbReference type="ChEBI" id="CHEBI:18420"/>
    </cofactor>
</comment>
<feature type="region of interest" description="Disordered" evidence="3">
    <location>
        <begin position="434"/>
        <end position="465"/>
    </location>
</feature>
<feature type="region of interest" description="Disordered" evidence="3">
    <location>
        <begin position="965"/>
        <end position="1006"/>
    </location>
</feature>
<feature type="compositionally biased region" description="Polar residues" evidence="3">
    <location>
        <begin position="1260"/>
        <end position="1269"/>
    </location>
</feature>
<evidence type="ECO:0000256" key="2">
    <source>
        <dbReference type="RuleBase" id="RU369042"/>
    </source>
</evidence>
<feature type="region of interest" description="Disordered" evidence="3">
    <location>
        <begin position="190"/>
        <end position="266"/>
    </location>
</feature>
<feature type="domain" description="ERCC4" evidence="4">
    <location>
        <begin position="786"/>
        <end position="946"/>
    </location>
</feature>
<dbReference type="InterPro" id="IPR047416">
    <property type="entry name" value="XPF_nuclease_Mus81"/>
</dbReference>
<dbReference type="GO" id="GO:0005634">
    <property type="term" value="C:nucleus"/>
    <property type="evidence" value="ECO:0007669"/>
    <property type="project" value="UniProtKB-SubCell"/>
</dbReference>
<dbReference type="GO" id="GO:0048476">
    <property type="term" value="C:Holliday junction resolvase complex"/>
    <property type="evidence" value="ECO:0007669"/>
    <property type="project" value="UniProtKB-UniRule"/>
</dbReference>
<feature type="compositionally biased region" description="Low complexity" evidence="3">
    <location>
        <begin position="587"/>
        <end position="596"/>
    </location>
</feature>
<feature type="region of interest" description="Disordered" evidence="3">
    <location>
        <begin position="1232"/>
        <end position="1322"/>
    </location>
</feature>
<dbReference type="PANTHER" id="PTHR13451:SF0">
    <property type="entry name" value="CROSSOVER JUNCTION ENDONUCLEASE MUS81"/>
    <property type="match status" value="1"/>
</dbReference>
<feature type="compositionally biased region" description="Low complexity" evidence="3">
    <location>
        <begin position="655"/>
        <end position="667"/>
    </location>
</feature>
<sequence length="1383" mass="148120">MERLAEEGIAATSSFRQFQRQKRKTRDGAHALDRWKLQVHPENRKFFDAFLEARGKASTERQFETYSRSYPLPVSTPQEAAQLDGVGDYLAGFFGRVILNRADAPCHGGAVTSDPAPPPSSSWVASIGGDDSLEAGSPEECRELSAEAAATTEAGCRSPSSCGPSTALEVYLQRQRRAAERLAAFFLKRHKDPQSHPVPGREGFERCPGPGRGGEVYEVRESSGANEEGSRRTHDVAVSERAGGEQAELEEDRRDAPHKDPAKAGVSGSLFQADLSSSENQTECVHPLETKGVERRQKDFRKGSSAWTGLVCLYRLKAFGPRGVSRMQIKQEQEDLSKVYPCSGVSGSVLESLRVDQLIAVRRPCPAAVRAASATLAEQKLISARVPGGAPRELSSANQAVSEPAGEPLQAGVLNGDSFAGETALQRCLATLQKGEDSRAGEGREASADSGRCLAQKAPRQRRADERETLKLRLLKKCCHDHLELLFLTPEGEEVAKRLVEEVPELKRSSTDANSCVDVEALPPHLEKEQAQDLSGDQGKSRSLKETAGSEASSRGNTGAHGFTEGPSKLRLREKHSPSSLDEGDVSVESSSAESDANCKRGEDPELYPHPFSWLPLRKRRPQESESKDASPSHSHGACFHEPQATPKGRWRQVGDGLSSEGSLGEDAASATPSSTEGSRRLCRASGKSRAPVVVLDEEDEESNACGALERQGTSCRGTPPLGSPTACVGAATPVRRRADNRRPLTPAESPSVPAGFPVDHDAKESRRNAVAAREWSPVGHTFQVRLVLDNRERVEHGGGGWGGGMNRAEFLSSQLRRNGVPVELRPLPVGDALWVAQLRSVPAESAPSPHPTRERTPEVGSTAGSSSKPVEDREGHGAGSEGASPCKKGAASSPPVEFVLPIIVERKTLRDLSSSIRDGRYEDQKYRLMRCAGVTRVLYLVEGLLEASQCPAIPLSAATFAAPKRNPAGTTPSPHRVPGSQRPGILGGSPGPNAQGGGRTFLGGPLSTSAATTAAEIAAVRTAQVKTQLVNGFLLLNTTCPAHTVAMLTRIHRRLVRQFASDAVIPVETGDQICSEGISRRGAEAALGARGAAEAEFREGRRDVQTPGVETEMSVASASKDLGKVTQLFLRRKRMEQAGGLSGVGGTFGMSPWGASGTTEVVELLSWSAWLETNRQSAKYTVQEVFCRQLSVLPFLGKRGAAHIAKACGHPAAFARLLAAHPDDRRLRAALAAAAHSDQGKRGTGSCNRGTGDDENSGRLLQTPQRQNRPAGDETGDEDRHSASEDRESGGIRRDGAKRKRREGRLARREQGRVSAVNTGTARPQAISSKALALCRLLYQEEVPATVLDQMQPLAHASSALLEGTCSAATPSRDQMERGNIL</sequence>
<feature type="compositionally biased region" description="Basic and acidic residues" evidence="3">
    <location>
        <begin position="228"/>
        <end position="238"/>
    </location>
</feature>
<dbReference type="InterPro" id="IPR011335">
    <property type="entry name" value="Restrct_endonuc-II-like"/>
</dbReference>
<evidence type="ECO:0000259" key="4">
    <source>
        <dbReference type="SMART" id="SM00891"/>
    </source>
</evidence>
<dbReference type="InterPro" id="IPR006166">
    <property type="entry name" value="ERCC4_domain"/>
</dbReference>
<dbReference type="Gene3D" id="3.40.50.10130">
    <property type="match status" value="1"/>
</dbReference>
<dbReference type="EMBL" id="LN714482">
    <property type="protein sequence ID" value="CEL66781.1"/>
    <property type="molecule type" value="Genomic_DNA"/>
</dbReference>
<dbReference type="GO" id="GO:0031573">
    <property type="term" value="P:mitotic intra-S DNA damage checkpoint signaling"/>
    <property type="evidence" value="ECO:0007669"/>
    <property type="project" value="TreeGrafter"/>
</dbReference>
<feature type="compositionally biased region" description="Basic and acidic residues" evidence="3">
    <location>
        <begin position="434"/>
        <end position="447"/>
    </location>
</feature>
<feature type="region of interest" description="Disordered" evidence="3">
    <location>
        <begin position="527"/>
        <end position="691"/>
    </location>
</feature>
<dbReference type="GO" id="GO:0003677">
    <property type="term" value="F:DNA binding"/>
    <property type="evidence" value="ECO:0007669"/>
    <property type="project" value="UniProtKB-UniRule"/>
</dbReference>
<keyword evidence="2" id="KW-0233">DNA recombination</keyword>
<feature type="compositionally biased region" description="Gly residues" evidence="3">
    <location>
        <begin position="986"/>
        <end position="1002"/>
    </location>
</feature>
<keyword evidence="2" id="KW-0227">DNA damage</keyword>
<keyword evidence="2 5" id="KW-0255">Endonuclease</keyword>
<protein>
    <recommendedName>
        <fullName evidence="2">Crossover junction endonuclease MUS81</fullName>
        <ecNumber evidence="2">3.1.22.-</ecNumber>
    </recommendedName>
</protein>
<comment type="function">
    <text evidence="2">Interacts with EME1 to form a DNA structure-specific endonuclease with substrate preference for branched DNA structures with a 5'-end at the branch nick. Typical substrates include 3'-flap structures, D-loops, replication forks and nicked Holliday junctions. May be required in mitosis for the processing of stalled or collapsed replication fork intermediates. May be required in meiosis for the repair of meiosis-specific double strand breaks subsequent to single-end invasion (SEI).</text>
</comment>
<name>A0A0F7UCK7_NEOCL</name>
<dbReference type="SUPFAM" id="SSF52980">
    <property type="entry name" value="Restriction endonuclease-like"/>
    <property type="match status" value="1"/>
</dbReference>
<feature type="compositionally biased region" description="Basic and acidic residues" evidence="3">
    <location>
        <begin position="251"/>
        <end position="262"/>
    </location>
</feature>
<evidence type="ECO:0000256" key="1">
    <source>
        <dbReference type="ARBA" id="ARBA00022801"/>
    </source>
</evidence>
<dbReference type="CDD" id="cd20074">
    <property type="entry name" value="XPF_nuclease_Mus81"/>
    <property type="match status" value="1"/>
</dbReference>
<dbReference type="GO" id="GO:0008821">
    <property type="term" value="F:crossover junction DNA endonuclease activity"/>
    <property type="evidence" value="ECO:0007669"/>
    <property type="project" value="UniProtKB-UniRule"/>
</dbReference>
<dbReference type="GO" id="GO:0046872">
    <property type="term" value="F:metal ion binding"/>
    <property type="evidence" value="ECO:0007669"/>
    <property type="project" value="UniProtKB-UniRule"/>
</dbReference>
<feature type="compositionally biased region" description="Basic and acidic residues" evidence="3">
    <location>
        <begin position="1279"/>
        <end position="1296"/>
    </location>
</feature>
<feature type="compositionally biased region" description="Basic and acidic residues" evidence="3">
    <location>
        <begin position="622"/>
        <end position="631"/>
    </location>
</feature>
<keyword evidence="2" id="KW-0479">Metal-binding</keyword>
<dbReference type="GO" id="GO:0006308">
    <property type="term" value="P:DNA catabolic process"/>
    <property type="evidence" value="ECO:0007669"/>
    <property type="project" value="UniProtKB-UniRule"/>
</dbReference>